<feature type="region of interest" description="Disordered" evidence="4">
    <location>
        <begin position="1"/>
        <end position="25"/>
    </location>
</feature>
<keyword evidence="7" id="KW-1185">Reference proteome</keyword>
<dbReference type="Gene3D" id="3.40.50.150">
    <property type="entry name" value="Vaccinia Virus protein VP39"/>
    <property type="match status" value="1"/>
</dbReference>
<name>A0A1I5SS35_HYMAR</name>
<protein>
    <submittedName>
        <fullName evidence="6">Ubiquinone/menaquinone biosynthesis C-methylase UbiE</fullName>
    </submittedName>
</protein>
<dbReference type="PANTHER" id="PTHR43464:SF19">
    <property type="entry name" value="UBIQUINONE BIOSYNTHESIS O-METHYLTRANSFERASE, MITOCHONDRIAL"/>
    <property type="match status" value="1"/>
</dbReference>
<dbReference type="EMBL" id="FOXS01000001">
    <property type="protein sequence ID" value="SFP73488.1"/>
    <property type="molecule type" value="Genomic_DNA"/>
</dbReference>
<accession>A0A1I5SS35</accession>
<keyword evidence="5" id="KW-0472">Membrane</keyword>
<dbReference type="SUPFAM" id="SSF53335">
    <property type="entry name" value="S-adenosyl-L-methionine-dependent methyltransferases"/>
    <property type="match status" value="1"/>
</dbReference>
<feature type="transmembrane region" description="Helical" evidence="5">
    <location>
        <begin position="206"/>
        <end position="223"/>
    </location>
</feature>
<dbReference type="RefSeq" id="WP_092668116.1">
    <property type="nucleotide sequence ID" value="NZ_FOXS01000001.1"/>
</dbReference>
<dbReference type="GO" id="GO:0032259">
    <property type="term" value="P:methylation"/>
    <property type="evidence" value="ECO:0007669"/>
    <property type="project" value="UniProtKB-KW"/>
</dbReference>
<reference evidence="7" key="1">
    <citation type="submission" date="2016-10" db="EMBL/GenBank/DDBJ databases">
        <authorList>
            <person name="Varghese N."/>
            <person name="Submissions S."/>
        </authorList>
    </citation>
    <scope>NUCLEOTIDE SEQUENCE [LARGE SCALE GENOMIC DNA]</scope>
    <source>
        <strain evidence="7">OR362-8,ATCC BAA-1266,JCM 13504</strain>
    </source>
</reference>
<keyword evidence="5" id="KW-1133">Transmembrane helix</keyword>
<evidence type="ECO:0000313" key="6">
    <source>
        <dbReference type="EMBL" id="SFP73488.1"/>
    </source>
</evidence>
<organism evidence="6 7">
    <name type="scientific">Hymenobacter arizonensis</name>
    <name type="common">Siccationidurans arizonensis</name>
    <dbReference type="NCBI Taxonomy" id="1227077"/>
    <lineage>
        <taxon>Bacteria</taxon>
        <taxon>Pseudomonadati</taxon>
        <taxon>Bacteroidota</taxon>
        <taxon>Cytophagia</taxon>
        <taxon>Cytophagales</taxon>
        <taxon>Hymenobacteraceae</taxon>
        <taxon>Hymenobacter</taxon>
    </lineage>
</organism>
<sequence length="261" mass="29812">MLPTSASNSVLSKPDYSDVPRGNTQKNVNREVLRMVLERTGLAPTSKVLDTSCGDGEFLTALRRYWPAASLTGCDIKPTPPAVAGLRYEQVDLTQPFDLTDNGQPFDLITSISGVMMFGNTRSFIESCVRQLRPGGVLLVTNDNVLAVRDRLSYLFLGRVRRFKLLFNHDEAITQFVQQQELKRLLERNGVELQEVVYTSFYTEDLLFLPFALLVFPFQWFYLRRLRNHTGHALRQQLFGFRSLLGRHYIFLGRKQGNSTL</sequence>
<keyword evidence="3" id="KW-0949">S-adenosyl-L-methionine</keyword>
<dbReference type="STRING" id="1227077.SAMN04515668_0170"/>
<gene>
    <name evidence="6" type="ORF">SAMN04515668_0170</name>
</gene>
<evidence type="ECO:0000256" key="2">
    <source>
        <dbReference type="ARBA" id="ARBA00022679"/>
    </source>
</evidence>
<dbReference type="Pfam" id="PF13489">
    <property type="entry name" value="Methyltransf_23"/>
    <property type="match status" value="1"/>
</dbReference>
<keyword evidence="1 6" id="KW-0489">Methyltransferase</keyword>
<keyword evidence="5" id="KW-0812">Transmembrane</keyword>
<feature type="compositionally biased region" description="Polar residues" evidence="4">
    <location>
        <begin position="1"/>
        <end position="11"/>
    </location>
</feature>
<evidence type="ECO:0000256" key="5">
    <source>
        <dbReference type="SAM" id="Phobius"/>
    </source>
</evidence>
<dbReference type="CDD" id="cd02440">
    <property type="entry name" value="AdoMet_MTases"/>
    <property type="match status" value="1"/>
</dbReference>
<evidence type="ECO:0000256" key="1">
    <source>
        <dbReference type="ARBA" id="ARBA00022603"/>
    </source>
</evidence>
<evidence type="ECO:0000256" key="3">
    <source>
        <dbReference type="ARBA" id="ARBA00022691"/>
    </source>
</evidence>
<evidence type="ECO:0000313" key="7">
    <source>
        <dbReference type="Proteomes" id="UP000199029"/>
    </source>
</evidence>
<dbReference type="Proteomes" id="UP000199029">
    <property type="component" value="Unassembled WGS sequence"/>
</dbReference>
<dbReference type="OrthoDB" id="9811589at2"/>
<proteinExistence type="predicted"/>
<dbReference type="AlphaFoldDB" id="A0A1I5SS35"/>
<keyword evidence="2" id="KW-0808">Transferase</keyword>
<keyword evidence="6" id="KW-0830">Ubiquinone</keyword>
<evidence type="ECO:0000256" key="4">
    <source>
        <dbReference type="SAM" id="MobiDB-lite"/>
    </source>
</evidence>
<dbReference type="InterPro" id="IPR029063">
    <property type="entry name" value="SAM-dependent_MTases_sf"/>
</dbReference>
<dbReference type="GO" id="GO:0008168">
    <property type="term" value="F:methyltransferase activity"/>
    <property type="evidence" value="ECO:0007669"/>
    <property type="project" value="UniProtKB-KW"/>
</dbReference>
<dbReference type="PANTHER" id="PTHR43464">
    <property type="entry name" value="METHYLTRANSFERASE"/>
    <property type="match status" value="1"/>
</dbReference>